<reference evidence="2 3" key="1">
    <citation type="journal article" date="2017" name="Nat. Microbiol.">
        <title>Natural product diversity associated with the nematode symbionts Photorhabdus and Xenorhabdus.</title>
        <authorList>
            <person name="Tobias N.J."/>
            <person name="Wolff H."/>
            <person name="Djahanschiri B."/>
            <person name="Grundmann F."/>
            <person name="Kronenwerth M."/>
            <person name="Shi Y.M."/>
            <person name="Simonyi S."/>
            <person name="Grun P."/>
            <person name="Shapiro-Ilan D."/>
            <person name="Pidot S.J."/>
            <person name="Stinear T.P."/>
            <person name="Ebersberger I."/>
            <person name="Bode H.B."/>
        </authorList>
    </citation>
    <scope>NUCLEOTIDE SEQUENCE [LARGE SCALE GENOMIC DNA]</scope>
    <source>
        <strain evidence="2 3">DSM 22670</strain>
    </source>
</reference>
<dbReference type="InterPro" id="IPR024079">
    <property type="entry name" value="MetalloPept_cat_dom_sf"/>
</dbReference>
<dbReference type="OrthoDB" id="6440690at2"/>
<feature type="signal peptide" evidence="1">
    <location>
        <begin position="1"/>
        <end position="17"/>
    </location>
</feature>
<sequence length="296" mass="33917">MKYILLFLIFLSSSVFAVNDYDPDAYGNPNRHVFSQIIDHQIYSPAHFFNNNLRYRIDPHINDITIVIGGTIRITVHTAPLVIRAANMWNQHLIAHHSPIRLTEIGSRGEANFWISTANNEQEDALGEDFAQTTLILPDDILNNYFDPPFNIPGVVLANEFHYSKNLFTIIRSIFTNTMTEQEVANMIVYQTISHEFGHALGLLHPTINENEERERTSLYHQNFSIDTQGRHIIGMAMTAQRPRGQPDANVPIMTSDDSYFYLLYEQLHRRLEEGDIGPSELELSAIEMENACSRQ</sequence>
<gene>
    <name evidence="2" type="ORF">Xish_02873</name>
</gene>
<dbReference type="GO" id="GO:0008237">
    <property type="term" value="F:metallopeptidase activity"/>
    <property type="evidence" value="ECO:0007669"/>
    <property type="project" value="InterPro"/>
</dbReference>
<organism evidence="2 3">
    <name type="scientific">Xenorhabdus ishibashii</name>
    <dbReference type="NCBI Taxonomy" id="1034471"/>
    <lineage>
        <taxon>Bacteria</taxon>
        <taxon>Pseudomonadati</taxon>
        <taxon>Pseudomonadota</taxon>
        <taxon>Gammaproteobacteria</taxon>
        <taxon>Enterobacterales</taxon>
        <taxon>Morganellaceae</taxon>
        <taxon>Xenorhabdus</taxon>
    </lineage>
</organism>
<comment type="caution">
    <text evidence="2">The sequence shown here is derived from an EMBL/GenBank/DDBJ whole genome shotgun (WGS) entry which is preliminary data.</text>
</comment>
<dbReference type="RefSeq" id="WP_099118387.1">
    <property type="nucleotide sequence ID" value="NZ_NJAK01000001.1"/>
</dbReference>
<evidence type="ECO:0000313" key="2">
    <source>
        <dbReference type="EMBL" id="PHM63608.1"/>
    </source>
</evidence>
<keyword evidence="3" id="KW-1185">Reference proteome</keyword>
<dbReference type="Proteomes" id="UP000222168">
    <property type="component" value="Unassembled WGS sequence"/>
</dbReference>
<dbReference type="EMBL" id="NJAK01000001">
    <property type="protein sequence ID" value="PHM63608.1"/>
    <property type="molecule type" value="Genomic_DNA"/>
</dbReference>
<dbReference type="AlphaFoldDB" id="A0A2D0KJM7"/>
<protein>
    <recommendedName>
        <fullName evidence="4">Peptidase M10 metallopeptidase domain-containing protein</fullName>
    </recommendedName>
</protein>
<evidence type="ECO:0008006" key="4">
    <source>
        <dbReference type="Google" id="ProtNLM"/>
    </source>
</evidence>
<evidence type="ECO:0000256" key="1">
    <source>
        <dbReference type="SAM" id="SignalP"/>
    </source>
</evidence>
<evidence type="ECO:0000313" key="3">
    <source>
        <dbReference type="Proteomes" id="UP000222168"/>
    </source>
</evidence>
<feature type="chain" id="PRO_5013062003" description="Peptidase M10 metallopeptidase domain-containing protein" evidence="1">
    <location>
        <begin position="18"/>
        <end position="296"/>
    </location>
</feature>
<name>A0A2D0KJM7_9GAMM</name>
<dbReference type="Gene3D" id="3.40.390.10">
    <property type="entry name" value="Collagenase (Catalytic Domain)"/>
    <property type="match status" value="1"/>
</dbReference>
<proteinExistence type="predicted"/>
<dbReference type="SUPFAM" id="SSF55486">
    <property type="entry name" value="Metalloproteases ('zincins'), catalytic domain"/>
    <property type="match status" value="1"/>
</dbReference>
<keyword evidence="1" id="KW-0732">Signal</keyword>
<accession>A0A2D0KJM7</accession>